<keyword evidence="2" id="KW-0378">Hydrolase</keyword>
<dbReference type="InterPro" id="IPR023365">
    <property type="entry name" value="Sortase_dom-sf"/>
</dbReference>
<keyword evidence="3" id="KW-0788">Thiol protease</keyword>
<keyword evidence="4" id="KW-1133">Transmembrane helix</keyword>
<dbReference type="InterPro" id="IPR005754">
    <property type="entry name" value="Sortase"/>
</dbReference>
<keyword evidence="1" id="KW-0645">Protease</keyword>
<dbReference type="InterPro" id="IPR042007">
    <property type="entry name" value="Sortase_A"/>
</dbReference>
<keyword evidence="6" id="KW-1185">Reference proteome</keyword>
<dbReference type="SUPFAM" id="SSF63817">
    <property type="entry name" value="Sortase"/>
    <property type="match status" value="1"/>
</dbReference>
<feature type="transmembrane region" description="Helical" evidence="4">
    <location>
        <begin position="25"/>
        <end position="43"/>
    </location>
</feature>
<dbReference type="CDD" id="cd06165">
    <property type="entry name" value="Sortase_A"/>
    <property type="match status" value="1"/>
</dbReference>
<gene>
    <name evidence="5" type="ORF">FC38_GL000896</name>
</gene>
<accession>A0ABR5PUV4</accession>
<dbReference type="EMBL" id="AYZO01000026">
    <property type="protein sequence ID" value="KRN10886.1"/>
    <property type="molecule type" value="Genomic_DNA"/>
</dbReference>
<protein>
    <submittedName>
        <fullName evidence="5">Sortase</fullName>
    </submittedName>
</protein>
<organism evidence="5 6">
    <name type="scientific">Lactobacillus gigeriorum DSM 23908 = CRBIP 24.85</name>
    <dbReference type="NCBI Taxonomy" id="1423751"/>
    <lineage>
        <taxon>Bacteria</taxon>
        <taxon>Bacillati</taxon>
        <taxon>Bacillota</taxon>
        <taxon>Bacilli</taxon>
        <taxon>Lactobacillales</taxon>
        <taxon>Lactobacillaceae</taxon>
        <taxon>Lactobacillus</taxon>
    </lineage>
</organism>
<dbReference type="NCBIfam" id="TIGR01076">
    <property type="entry name" value="sortase_fam"/>
    <property type="match status" value="1"/>
</dbReference>
<evidence type="ECO:0000313" key="6">
    <source>
        <dbReference type="Proteomes" id="UP000051521"/>
    </source>
</evidence>
<evidence type="ECO:0000256" key="4">
    <source>
        <dbReference type="SAM" id="Phobius"/>
    </source>
</evidence>
<comment type="caution">
    <text evidence="5">The sequence shown here is derived from an EMBL/GenBank/DDBJ whole genome shotgun (WGS) entry which is preliminary data.</text>
</comment>
<reference evidence="5 6" key="1">
    <citation type="journal article" date="2015" name="Genome Announc.">
        <title>Expanding the biotechnology potential of lactobacilli through comparative genomics of 213 strains and associated genera.</title>
        <authorList>
            <person name="Sun Z."/>
            <person name="Harris H.M."/>
            <person name="McCann A."/>
            <person name="Guo C."/>
            <person name="Argimon S."/>
            <person name="Zhang W."/>
            <person name="Yang X."/>
            <person name="Jeffery I.B."/>
            <person name="Cooney J.C."/>
            <person name="Kagawa T.F."/>
            <person name="Liu W."/>
            <person name="Song Y."/>
            <person name="Salvetti E."/>
            <person name="Wrobel A."/>
            <person name="Rasinkangas P."/>
            <person name="Parkhill J."/>
            <person name="Rea M.C."/>
            <person name="O'Sullivan O."/>
            <person name="Ritari J."/>
            <person name="Douillard F.P."/>
            <person name="Paul Ross R."/>
            <person name="Yang R."/>
            <person name="Briner A.E."/>
            <person name="Felis G.E."/>
            <person name="de Vos W.M."/>
            <person name="Barrangou R."/>
            <person name="Klaenhammer T.R."/>
            <person name="Caufield P.W."/>
            <person name="Cui Y."/>
            <person name="Zhang H."/>
            <person name="O'Toole P.W."/>
        </authorList>
    </citation>
    <scope>NUCLEOTIDE SEQUENCE [LARGE SCALE GENOMIC DNA]</scope>
    <source>
        <strain evidence="5 6">DSM 23908</strain>
    </source>
</reference>
<evidence type="ECO:0000313" key="5">
    <source>
        <dbReference type="EMBL" id="KRN10886.1"/>
    </source>
</evidence>
<dbReference type="Proteomes" id="UP000051521">
    <property type="component" value="Unassembled WGS sequence"/>
</dbReference>
<evidence type="ECO:0000256" key="1">
    <source>
        <dbReference type="ARBA" id="ARBA00022670"/>
    </source>
</evidence>
<sequence length="241" mass="26697">MLLAIIGRKGSLMKNTTHKSNLKRIFLRVFAVILLLVGLALVFNKQISDRLISHNQTKAISSLTVKKIEENQRKKGMYDFNKVKEVGLSEAIKSQSSKDAYAIGALAIPDVNMYLPVMLGMSDAAMTTGGGTMRSDQVMGKGNYPLAGHYMTSKGILFSPLEDAKKGQLVYLTNLKKVFVYRIYMKKKVNPYAVYLVDNTTKPIVTLITCADGGVNRWAVRGSLVKTVKATQNNLKVFKLK</sequence>
<proteinExistence type="predicted"/>
<keyword evidence="4" id="KW-0472">Membrane</keyword>
<dbReference type="Gene3D" id="2.40.260.10">
    <property type="entry name" value="Sortase"/>
    <property type="match status" value="1"/>
</dbReference>
<dbReference type="Pfam" id="PF04203">
    <property type="entry name" value="Sortase"/>
    <property type="match status" value="1"/>
</dbReference>
<name>A0ABR5PUV4_9LACO</name>
<evidence type="ECO:0000256" key="3">
    <source>
        <dbReference type="ARBA" id="ARBA00022807"/>
    </source>
</evidence>
<evidence type="ECO:0000256" key="2">
    <source>
        <dbReference type="ARBA" id="ARBA00022801"/>
    </source>
</evidence>
<keyword evidence="4" id="KW-0812">Transmembrane</keyword>